<dbReference type="Proteomes" id="UP000184295">
    <property type="component" value="Unassembled WGS sequence"/>
</dbReference>
<dbReference type="SUPFAM" id="SSF53335">
    <property type="entry name" value="S-adenosyl-L-methionine-dependent methyltransferases"/>
    <property type="match status" value="1"/>
</dbReference>
<name>A0A1M4X707_9ACTN</name>
<dbReference type="GO" id="GO:0008168">
    <property type="term" value="F:methyltransferase activity"/>
    <property type="evidence" value="ECO:0007669"/>
    <property type="project" value="UniProtKB-KW"/>
</dbReference>
<dbReference type="InterPro" id="IPR027555">
    <property type="entry name" value="Mo5U34_MeTrfas-like"/>
</dbReference>
<gene>
    <name evidence="1" type="ORF">SAMN02745225_01917</name>
</gene>
<dbReference type="InterPro" id="IPR029063">
    <property type="entry name" value="SAM-dependent_MTases_sf"/>
</dbReference>
<sequence length="237" mass="27120">MDAASLKQRVEEISWYHRIELPHGIVTPGVYDPREMLTRIKLPNLEGRTVLDIGAWDGFWSFEAKKRNASLVLATDSYSWTGEGWGDKRGFLLAREALGLDVEDLEIDVMSLSPNEVGRFDVVFFLGVLYHLRDPIGALEKVASVTSDMLILETESSLSWLPMPAAAVFPGTELNEDPTNWWSFNERAIVALLRSVGFRRVERVWRPDALHRGVRSLRQLYKSKRYTSSRIVFHAWK</sequence>
<dbReference type="CDD" id="cd02440">
    <property type="entry name" value="AdoMet_MTases"/>
    <property type="match status" value="1"/>
</dbReference>
<evidence type="ECO:0000313" key="1">
    <source>
        <dbReference type="EMBL" id="SHE89163.1"/>
    </source>
</evidence>
<accession>A0A1M4X707</accession>
<proteinExistence type="predicted"/>
<dbReference type="GO" id="GO:0032259">
    <property type="term" value="P:methylation"/>
    <property type="evidence" value="ECO:0007669"/>
    <property type="project" value="UniProtKB-KW"/>
</dbReference>
<dbReference type="STRING" id="1121881.SAMN02745225_01917"/>
<organism evidence="1 2">
    <name type="scientific">Ferrithrix thermotolerans DSM 19514</name>
    <dbReference type="NCBI Taxonomy" id="1121881"/>
    <lineage>
        <taxon>Bacteria</taxon>
        <taxon>Bacillati</taxon>
        <taxon>Actinomycetota</taxon>
        <taxon>Acidimicrobiia</taxon>
        <taxon>Acidimicrobiales</taxon>
        <taxon>Acidimicrobiaceae</taxon>
        <taxon>Ferrithrix</taxon>
    </lineage>
</organism>
<dbReference type="Pfam" id="PF08003">
    <property type="entry name" value="Methyltransf_9"/>
    <property type="match status" value="1"/>
</dbReference>
<protein>
    <submittedName>
        <fullName evidence="1">tRNA (Mo5U34)-methyltransferase</fullName>
    </submittedName>
</protein>
<keyword evidence="2" id="KW-1185">Reference proteome</keyword>
<dbReference type="Gene3D" id="3.40.50.150">
    <property type="entry name" value="Vaccinia Virus protein VP39"/>
    <property type="match status" value="1"/>
</dbReference>
<dbReference type="OrthoDB" id="9795634at2"/>
<dbReference type="EMBL" id="FQUL01000034">
    <property type="protein sequence ID" value="SHE89163.1"/>
    <property type="molecule type" value="Genomic_DNA"/>
</dbReference>
<reference evidence="2" key="1">
    <citation type="submission" date="2016-11" db="EMBL/GenBank/DDBJ databases">
        <authorList>
            <person name="Varghese N."/>
            <person name="Submissions S."/>
        </authorList>
    </citation>
    <scope>NUCLEOTIDE SEQUENCE [LARGE SCALE GENOMIC DNA]</scope>
    <source>
        <strain evidence="2">DSM 19514</strain>
    </source>
</reference>
<dbReference type="AlphaFoldDB" id="A0A1M4X707"/>
<keyword evidence="1" id="KW-0489">Methyltransferase</keyword>
<evidence type="ECO:0000313" key="2">
    <source>
        <dbReference type="Proteomes" id="UP000184295"/>
    </source>
</evidence>
<keyword evidence="1" id="KW-0808">Transferase</keyword>
<dbReference type="RefSeq" id="WP_072791790.1">
    <property type="nucleotide sequence ID" value="NZ_FQUL01000034.1"/>
</dbReference>